<keyword evidence="2" id="KW-1185">Reference proteome</keyword>
<accession>A0AAD6Z233</accession>
<gene>
    <name evidence="1" type="ORF">DFH08DRAFT_825982</name>
</gene>
<reference evidence="1" key="1">
    <citation type="submission" date="2023-03" db="EMBL/GenBank/DDBJ databases">
        <title>Massive genome expansion in bonnet fungi (Mycena s.s.) driven by repeated elements and novel gene families across ecological guilds.</title>
        <authorList>
            <consortium name="Lawrence Berkeley National Laboratory"/>
            <person name="Harder C.B."/>
            <person name="Miyauchi S."/>
            <person name="Viragh M."/>
            <person name="Kuo A."/>
            <person name="Thoen E."/>
            <person name="Andreopoulos B."/>
            <person name="Lu D."/>
            <person name="Skrede I."/>
            <person name="Drula E."/>
            <person name="Henrissat B."/>
            <person name="Morin E."/>
            <person name="Kohler A."/>
            <person name="Barry K."/>
            <person name="LaButti K."/>
            <person name="Morin E."/>
            <person name="Salamov A."/>
            <person name="Lipzen A."/>
            <person name="Mereny Z."/>
            <person name="Hegedus B."/>
            <person name="Baldrian P."/>
            <person name="Stursova M."/>
            <person name="Weitz H."/>
            <person name="Taylor A."/>
            <person name="Grigoriev I.V."/>
            <person name="Nagy L.G."/>
            <person name="Martin F."/>
            <person name="Kauserud H."/>
        </authorList>
    </citation>
    <scope>NUCLEOTIDE SEQUENCE</scope>
    <source>
        <strain evidence="1">CBHHK002</strain>
    </source>
</reference>
<evidence type="ECO:0000313" key="2">
    <source>
        <dbReference type="Proteomes" id="UP001218218"/>
    </source>
</evidence>
<comment type="caution">
    <text evidence="1">The sequence shown here is derived from an EMBL/GenBank/DDBJ whole genome shotgun (WGS) entry which is preliminary data.</text>
</comment>
<dbReference type="Proteomes" id="UP001218218">
    <property type="component" value="Unassembled WGS sequence"/>
</dbReference>
<sequence>MSTPTTVPPTAAVNAGAGAALAQPVTIKHRGIKFPLFIRTFKEGLNKRRIGGKRGSHKDARESRALLDGIDGLKAGIKDSFTIQDKKLGQWMKTSFSQAVTSLSPQETLNSGQGSYNKSNKGYNQRNGGYHINSNSSGPGCCWYCDLIDHLMATCQYKREHIEMGYIGFENGSLRLSNGQLIPKYPENKSKEHVDDYWFA</sequence>
<name>A0AAD6Z233_9AGAR</name>
<proteinExistence type="predicted"/>
<dbReference type="AlphaFoldDB" id="A0AAD6Z233"/>
<dbReference type="EMBL" id="JARIHO010000107">
    <property type="protein sequence ID" value="KAJ7303127.1"/>
    <property type="molecule type" value="Genomic_DNA"/>
</dbReference>
<evidence type="ECO:0000313" key="1">
    <source>
        <dbReference type="EMBL" id="KAJ7303127.1"/>
    </source>
</evidence>
<organism evidence="1 2">
    <name type="scientific">Mycena albidolilacea</name>
    <dbReference type="NCBI Taxonomy" id="1033008"/>
    <lineage>
        <taxon>Eukaryota</taxon>
        <taxon>Fungi</taxon>
        <taxon>Dikarya</taxon>
        <taxon>Basidiomycota</taxon>
        <taxon>Agaricomycotina</taxon>
        <taxon>Agaricomycetes</taxon>
        <taxon>Agaricomycetidae</taxon>
        <taxon>Agaricales</taxon>
        <taxon>Marasmiineae</taxon>
        <taxon>Mycenaceae</taxon>
        <taxon>Mycena</taxon>
    </lineage>
</organism>
<protein>
    <submittedName>
        <fullName evidence="1">Uncharacterized protein</fullName>
    </submittedName>
</protein>